<name>A0A7Y3SZC5_9CLOT</name>
<evidence type="ECO:0000313" key="2">
    <source>
        <dbReference type="Proteomes" id="UP000531659"/>
    </source>
</evidence>
<dbReference type="AlphaFoldDB" id="A0A7Y3SZC5"/>
<sequence length="88" mass="10467">MKTYFDKKEKELIIELKNKLNNKVINIDNVKSDVAGFIGDNKLKIYRNRTRDMRYDYILVSKGIELGIAIKQINKFQYVVIDTYWNGF</sequence>
<gene>
    <name evidence="1" type="ORF">HLQ16_19780</name>
</gene>
<comment type="caution">
    <text evidence="1">The sequence shown here is derived from an EMBL/GenBank/DDBJ whole genome shotgun (WGS) entry which is preliminary data.</text>
</comment>
<dbReference type="RefSeq" id="WP_171298743.1">
    <property type="nucleotide sequence ID" value="NZ_CP087098.1"/>
</dbReference>
<protein>
    <submittedName>
        <fullName evidence="1">Uncharacterized protein</fullName>
    </submittedName>
</protein>
<dbReference type="Proteomes" id="UP000531659">
    <property type="component" value="Unassembled WGS sequence"/>
</dbReference>
<evidence type="ECO:0000313" key="1">
    <source>
        <dbReference type="EMBL" id="NNU78156.1"/>
    </source>
</evidence>
<proteinExistence type="predicted"/>
<reference evidence="1 2" key="1">
    <citation type="submission" date="2020-05" db="EMBL/GenBank/DDBJ databases">
        <title>Complete genome of Clostridium estertheticum subspecies estertheticum, isolated from Vacuum packed lamb meat from New Zealand imported to Switzerland.</title>
        <authorList>
            <person name="Wambui J."/>
            <person name="Stevens M.J.A."/>
            <person name="Stephan R."/>
        </authorList>
    </citation>
    <scope>NUCLEOTIDE SEQUENCE [LARGE SCALE GENOMIC DNA]</scope>
    <source>
        <strain evidence="1 2">CEST001</strain>
    </source>
</reference>
<dbReference type="EMBL" id="JABEYB010000019">
    <property type="protein sequence ID" value="NNU78156.1"/>
    <property type="molecule type" value="Genomic_DNA"/>
</dbReference>
<organism evidence="1 2">
    <name type="scientific">Clostridium estertheticum</name>
    <dbReference type="NCBI Taxonomy" id="238834"/>
    <lineage>
        <taxon>Bacteria</taxon>
        <taxon>Bacillati</taxon>
        <taxon>Bacillota</taxon>
        <taxon>Clostridia</taxon>
        <taxon>Eubacteriales</taxon>
        <taxon>Clostridiaceae</taxon>
        <taxon>Clostridium</taxon>
    </lineage>
</organism>
<accession>A0A7Y3SZC5</accession>